<keyword evidence="2" id="KW-1185">Reference proteome</keyword>
<reference evidence="1 2" key="2">
    <citation type="submission" date="2020-07" db="EMBL/GenBank/DDBJ databases">
        <title>Genome assembly of wild tea tree DASZ reveals pedigree and selection history of tea varieties.</title>
        <authorList>
            <person name="Zhang W."/>
        </authorList>
    </citation>
    <scope>NUCLEOTIDE SEQUENCE [LARGE SCALE GENOMIC DNA]</scope>
    <source>
        <strain evidence="2">cv. G240</strain>
        <tissue evidence="1">Leaf</tissue>
    </source>
</reference>
<comment type="caution">
    <text evidence="1">The sequence shown here is derived from an EMBL/GenBank/DDBJ whole genome shotgun (WGS) entry which is preliminary data.</text>
</comment>
<name>A0A7J7HD83_CAMSI</name>
<reference evidence="2" key="1">
    <citation type="journal article" date="2020" name="Nat. Commun.">
        <title>Genome assembly of wild tea tree DASZ reveals pedigree and selection history of tea varieties.</title>
        <authorList>
            <person name="Zhang W."/>
            <person name="Zhang Y."/>
            <person name="Qiu H."/>
            <person name="Guo Y."/>
            <person name="Wan H."/>
            <person name="Zhang X."/>
            <person name="Scossa F."/>
            <person name="Alseekh S."/>
            <person name="Zhang Q."/>
            <person name="Wang P."/>
            <person name="Xu L."/>
            <person name="Schmidt M.H."/>
            <person name="Jia X."/>
            <person name="Li D."/>
            <person name="Zhu A."/>
            <person name="Guo F."/>
            <person name="Chen W."/>
            <person name="Ni D."/>
            <person name="Usadel B."/>
            <person name="Fernie A.R."/>
            <person name="Wen W."/>
        </authorList>
    </citation>
    <scope>NUCLEOTIDE SEQUENCE [LARGE SCALE GENOMIC DNA]</scope>
    <source>
        <strain evidence="2">cv. G240</strain>
    </source>
</reference>
<dbReference type="Proteomes" id="UP000593564">
    <property type="component" value="Unassembled WGS sequence"/>
</dbReference>
<sequence>MTNSPLALNIKEHPSPLFFSSCILPLLNQQSNLTTFKNSPFLLFKCLTYLSNIPNLQPRYLPYLSLEWEVEIEGW</sequence>
<evidence type="ECO:0000313" key="2">
    <source>
        <dbReference type="Proteomes" id="UP000593564"/>
    </source>
</evidence>
<gene>
    <name evidence="1" type="ORF">HYC85_012692</name>
</gene>
<evidence type="ECO:0000313" key="1">
    <source>
        <dbReference type="EMBL" id="KAF5950699.1"/>
    </source>
</evidence>
<dbReference type="EMBL" id="JACBKZ010000005">
    <property type="protein sequence ID" value="KAF5950699.1"/>
    <property type="molecule type" value="Genomic_DNA"/>
</dbReference>
<protein>
    <submittedName>
        <fullName evidence="1">Uncharacterized protein</fullName>
    </submittedName>
</protein>
<proteinExistence type="predicted"/>
<organism evidence="1 2">
    <name type="scientific">Camellia sinensis</name>
    <name type="common">Tea plant</name>
    <name type="synonym">Thea sinensis</name>
    <dbReference type="NCBI Taxonomy" id="4442"/>
    <lineage>
        <taxon>Eukaryota</taxon>
        <taxon>Viridiplantae</taxon>
        <taxon>Streptophyta</taxon>
        <taxon>Embryophyta</taxon>
        <taxon>Tracheophyta</taxon>
        <taxon>Spermatophyta</taxon>
        <taxon>Magnoliopsida</taxon>
        <taxon>eudicotyledons</taxon>
        <taxon>Gunneridae</taxon>
        <taxon>Pentapetalae</taxon>
        <taxon>asterids</taxon>
        <taxon>Ericales</taxon>
        <taxon>Theaceae</taxon>
        <taxon>Camellia</taxon>
    </lineage>
</organism>
<accession>A0A7J7HD83</accession>
<dbReference type="AlphaFoldDB" id="A0A7J7HD83"/>